<gene>
    <name evidence="3" type="ORF">TBRA_LOCUS4422</name>
</gene>
<keyword evidence="1" id="KW-0175">Coiled coil</keyword>
<dbReference type="SUPFAM" id="SSF51120">
    <property type="entry name" value="beta-Roll"/>
    <property type="match status" value="1"/>
</dbReference>
<evidence type="ECO:0000313" key="4">
    <source>
        <dbReference type="Proteomes" id="UP000479190"/>
    </source>
</evidence>
<feature type="compositionally biased region" description="Acidic residues" evidence="2">
    <location>
        <begin position="45"/>
        <end position="56"/>
    </location>
</feature>
<evidence type="ECO:0000313" key="3">
    <source>
        <dbReference type="EMBL" id="CAB0032486.1"/>
    </source>
</evidence>
<keyword evidence="4" id="KW-1185">Reference proteome</keyword>
<name>A0A6H5I701_9HYME</name>
<proteinExistence type="predicted"/>
<feature type="coiled-coil region" evidence="1">
    <location>
        <begin position="176"/>
        <end position="238"/>
    </location>
</feature>
<evidence type="ECO:0000256" key="1">
    <source>
        <dbReference type="SAM" id="Coils"/>
    </source>
</evidence>
<organism evidence="3 4">
    <name type="scientific">Trichogramma brassicae</name>
    <dbReference type="NCBI Taxonomy" id="86971"/>
    <lineage>
        <taxon>Eukaryota</taxon>
        <taxon>Metazoa</taxon>
        <taxon>Ecdysozoa</taxon>
        <taxon>Arthropoda</taxon>
        <taxon>Hexapoda</taxon>
        <taxon>Insecta</taxon>
        <taxon>Pterygota</taxon>
        <taxon>Neoptera</taxon>
        <taxon>Endopterygota</taxon>
        <taxon>Hymenoptera</taxon>
        <taxon>Apocrita</taxon>
        <taxon>Proctotrupomorpha</taxon>
        <taxon>Chalcidoidea</taxon>
        <taxon>Trichogrammatidae</taxon>
        <taxon>Trichogramma</taxon>
    </lineage>
</organism>
<accession>A0A6H5I701</accession>
<dbReference type="EMBL" id="CADCXV010000679">
    <property type="protein sequence ID" value="CAB0032486.1"/>
    <property type="molecule type" value="Genomic_DNA"/>
</dbReference>
<feature type="compositionally biased region" description="Acidic residues" evidence="2">
    <location>
        <begin position="27"/>
        <end position="38"/>
    </location>
</feature>
<reference evidence="3 4" key="1">
    <citation type="submission" date="2020-02" db="EMBL/GenBank/DDBJ databases">
        <authorList>
            <person name="Ferguson B K."/>
        </authorList>
    </citation>
    <scope>NUCLEOTIDE SEQUENCE [LARGE SCALE GENOMIC DNA]</scope>
</reference>
<sequence length="287" mass="32723">MRDEDVTNATPPPRDNEEGNDVQNGEEGNDVQNDEEGNDVQNGEEGNDGQNDEEGNDVQNGEEGNDVQNGEEDAAGGQEDAENWQIVRRRNNDNSSDSETDSDDVSLHLEREAIEAITRLSLGDEWTLLERRVIKTLRLRRKARALVADTNEWLCDFIARRGEAGREMARNIPQQFEDLQETAERADQYLHNLQERRAAREAALRQRQAAENELRAFQEATRRQAKEIAKKLAEATRTLKTCSSRKTAMRQEPERTLRCPICGLEYVPRGRDCPAISTHHAYREPRE</sequence>
<evidence type="ECO:0000256" key="2">
    <source>
        <dbReference type="SAM" id="MobiDB-lite"/>
    </source>
</evidence>
<dbReference type="AlphaFoldDB" id="A0A6H5I701"/>
<feature type="compositionally biased region" description="Acidic residues" evidence="2">
    <location>
        <begin position="63"/>
        <end position="82"/>
    </location>
</feature>
<protein>
    <submittedName>
        <fullName evidence="3">Uncharacterized protein</fullName>
    </submittedName>
</protein>
<dbReference type="Proteomes" id="UP000479190">
    <property type="component" value="Unassembled WGS sequence"/>
</dbReference>
<dbReference type="InterPro" id="IPR011049">
    <property type="entry name" value="Serralysin-like_metalloprot_C"/>
</dbReference>
<feature type="region of interest" description="Disordered" evidence="2">
    <location>
        <begin position="1"/>
        <end position="84"/>
    </location>
</feature>